<evidence type="ECO:0000256" key="4">
    <source>
        <dbReference type="ARBA" id="ARBA00022801"/>
    </source>
</evidence>
<evidence type="ECO:0000259" key="6">
    <source>
        <dbReference type="Pfam" id="PF18295"/>
    </source>
</evidence>
<dbReference type="AlphaFoldDB" id="A0A1Y2C9X5"/>
<dbReference type="Gene3D" id="3.40.630.10">
    <property type="entry name" value="Zn peptidases"/>
    <property type="match status" value="1"/>
</dbReference>
<keyword evidence="3" id="KW-0645">Protease</keyword>
<dbReference type="InterPro" id="IPR041417">
    <property type="entry name" value="NPEPL1_N"/>
</dbReference>
<dbReference type="InterPro" id="IPR011356">
    <property type="entry name" value="Leucine_aapep/pepB"/>
</dbReference>
<evidence type="ECO:0008006" key="9">
    <source>
        <dbReference type="Google" id="ProtNLM"/>
    </source>
</evidence>
<dbReference type="OrthoDB" id="412814at2759"/>
<evidence type="ECO:0000313" key="7">
    <source>
        <dbReference type="EMBL" id="ORY43125.1"/>
    </source>
</evidence>
<dbReference type="SUPFAM" id="SSF53187">
    <property type="entry name" value="Zn-dependent exopeptidases"/>
    <property type="match status" value="1"/>
</dbReference>
<evidence type="ECO:0000256" key="1">
    <source>
        <dbReference type="ARBA" id="ARBA00009528"/>
    </source>
</evidence>
<dbReference type="Pfam" id="PF00883">
    <property type="entry name" value="Peptidase_M17"/>
    <property type="match status" value="1"/>
</dbReference>
<organism evidence="7 8">
    <name type="scientific">Rhizoclosmatium globosum</name>
    <dbReference type="NCBI Taxonomy" id="329046"/>
    <lineage>
        <taxon>Eukaryota</taxon>
        <taxon>Fungi</taxon>
        <taxon>Fungi incertae sedis</taxon>
        <taxon>Chytridiomycota</taxon>
        <taxon>Chytridiomycota incertae sedis</taxon>
        <taxon>Chytridiomycetes</taxon>
        <taxon>Chytridiales</taxon>
        <taxon>Chytriomycetaceae</taxon>
        <taxon>Rhizoclosmatium</taxon>
    </lineage>
</organism>
<name>A0A1Y2C9X5_9FUNG</name>
<dbReference type="GO" id="GO:0030145">
    <property type="term" value="F:manganese ion binding"/>
    <property type="evidence" value="ECO:0007669"/>
    <property type="project" value="InterPro"/>
</dbReference>
<evidence type="ECO:0000313" key="8">
    <source>
        <dbReference type="Proteomes" id="UP000193642"/>
    </source>
</evidence>
<comment type="caution">
    <text evidence="7">The sequence shown here is derived from an EMBL/GenBank/DDBJ whole genome shotgun (WGS) entry which is preliminary data.</text>
</comment>
<feature type="domain" description="Cytosol aminopeptidase" evidence="5">
    <location>
        <begin position="207"/>
        <end position="522"/>
    </location>
</feature>
<proteinExistence type="inferred from homology"/>
<dbReference type="PANTHER" id="PTHR11963">
    <property type="entry name" value="LEUCINE AMINOPEPTIDASE-RELATED"/>
    <property type="match status" value="1"/>
</dbReference>
<gene>
    <name evidence="7" type="ORF">BCR33DRAFT_717860</name>
</gene>
<dbReference type="GO" id="GO:0006508">
    <property type="term" value="P:proteolysis"/>
    <property type="evidence" value="ECO:0007669"/>
    <property type="project" value="UniProtKB-KW"/>
</dbReference>
<dbReference type="InterPro" id="IPR000819">
    <property type="entry name" value="Peptidase_M17_C"/>
</dbReference>
<protein>
    <recommendedName>
        <fullName evidence="9">Cytosol aminopeptidase domain-containing protein</fullName>
    </recommendedName>
</protein>
<accession>A0A1Y2C9X5</accession>
<dbReference type="CDD" id="cd00433">
    <property type="entry name" value="Peptidase_M17"/>
    <property type="match status" value="1"/>
</dbReference>
<dbReference type="STRING" id="329046.A0A1Y2C9X5"/>
<comment type="similarity">
    <text evidence="1">Belongs to the peptidase M17 family.</text>
</comment>
<dbReference type="EMBL" id="MCGO01000026">
    <property type="protein sequence ID" value="ORY43125.1"/>
    <property type="molecule type" value="Genomic_DNA"/>
</dbReference>
<feature type="domain" description="Probable aminopeptidase NPEPL1 N-terminal" evidence="6">
    <location>
        <begin position="70"/>
        <end position="136"/>
    </location>
</feature>
<dbReference type="Gene3D" id="3.40.50.10590">
    <property type="entry name" value="Zn-dependent exopeptidases"/>
    <property type="match status" value="1"/>
</dbReference>
<dbReference type="PANTHER" id="PTHR11963:SF48">
    <property type="entry name" value="DIPEPTIDASE B, ISOFORM A"/>
    <property type="match status" value="1"/>
</dbReference>
<keyword evidence="2" id="KW-0031">Aminopeptidase</keyword>
<dbReference type="GO" id="GO:0005737">
    <property type="term" value="C:cytoplasm"/>
    <property type="evidence" value="ECO:0007669"/>
    <property type="project" value="InterPro"/>
</dbReference>
<dbReference type="Pfam" id="PF18295">
    <property type="entry name" value="Pdase_M17_N2"/>
    <property type="match status" value="1"/>
</dbReference>
<reference evidence="7 8" key="1">
    <citation type="submission" date="2016-07" db="EMBL/GenBank/DDBJ databases">
        <title>Pervasive Adenine N6-methylation of Active Genes in Fungi.</title>
        <authorList>
            <consortium name="DOE Joint Genome Institute"/>
            <person name="Mondo S.J."/>
            <person name="Dannebaum R.O."/>
            <person name="Kuo R.C."/>
            <person name="Labutti K."/>
            <person name="Haridas S."/>
            <person name="Kuo A."/>
            <person name="Salamov A."/>
            <person name="Ahrendt S.R."/>
            <person name="Lipzen A."/>
            <person name="Sullivan W."/>
            <person name="Andreopoulos W.B."/>
            <person name="Clum A."/>
            <person name="Lindquist E."/>
            <person name="Daum C."/>
            <person name="Ramamoorthy G.K."/>
            <person name="Gryganskyi A."/>
            <person name="Culley D."/>
            <person name="Magnuson J.K."/>
            <person name="James T.Y."/>
            <person name="O'Malley M.A."/>
            <person name="Stajich J.E."/>
            <person name="Spatafora J.W."/>
            <person name="Visel A."/>
            <person name="Grigoriev I.V."/>
        </authorList>
    </citation>
    <scope>NUCLEOTIDE SEQUENCE [LARGE SCALE GENOMIC DNA]</scope>
    <source>
        <strain evidence="7 8">JEL800</strain>
    </source>
</reference>
<evidence type="ECO:0000256" key="3">
    <source>
        <dbReference type="ARBA" id="ARBA00022670"/>
    </source>
</evidence>
<dbReference type="GO" id="GO:0070006">
    <property type="term" value="F:metalloaminopeptidase activity"/>
    <property type="evidence" value="ECO:0007669"/>
    <property type="project" value="InterPro"/>
</dbReference>
<dbReference type="Proteomes" id="UP000193642">
    <property type="component" value="Unassembled WGS sequence"/>
</dbReference>
<evidence type="ECO:0000259" key="5">
    <source>
        <dbReference type="Pfam" id="PF00883"/>
    </source>
</evidence>
<keyword evidence="4" id="KW-0378">Hydrolase</keyword>
<dbReference type="PRINTS" id="PR00481">
    <property type="entry name" value="LAMNOPPTDASE"/>
</dbReference>
<keyword evidence="8" id="KW-1185">Reference proteome</keyword>
<evidence type="ECO:0000256" key="2">
    <source>
        <dbReference type="ARBA" id="ARBA00022438"/>
    </source>
</evidence>
<sequence length="540" mass="56391">MPVSLIFSSITAENSSSFTSALSATANVLVIGEKAALSAENALSLLGLPEGFAAPIADGETITAYIGGKAITVASFAEKQSRTTGVIRSDSITDVVSKNGKGDKDLSIVVFLKNQEQALAASLAIARAYPLYENRKKASAERNVCVHFLLAEAPKSITSTITTKITTTKGSSTTESVSTVTSTKTSSSKTVTTAELQTAADAVRECAKLVDTPPNELNPITYVELVQKLHAEKLAAFGVELTVIQGTELRDRGFGGIWNVGKASENLPALIHLSHVPAGAVKTVAWVGKGLTFDTGGLDIKVGGGMVGMKTDMGGSAGIFQGFVATVLNGINTNFALHAILCVAENSVDTRSFRPDDIITAYSGKTVEVTDTDAEGRLCLMDGVAYASKDLNADVILDMATLTGAQASATGYKHAGLVVNSEEFEAALVAAGRVSGDLCHPMLYCPEFLAADKTFPSVVADMVNYPKSATNNAGSASAGFFVGAHLVPADDFKEDGSRWWAHVDMAFPSTVGGRGSGYGVGLLHEISRTLNAKFAAKREE</sequence>